<keyword evidence="2" id="KW-1185">Reference proteome</keyword>
<sequence length="113" mass="12775">MNDPGPTRLVLLRFLERVQLRDLERTRRWIADEERREAERQRGIAARPAAPDWLLEHGLNGHSPPVYVHVGGCWNAGKRSKGIVRDEARRALADGIAPCPQCRPDTELGYVDG</sequence>
<dbReference type="InterPro" id="IPR046200">
    <property type="entry name" value="DUF6233"/>
</dbReference>
<dbReference type="Pfam" id="PF19746">
    <property type="entry name" value="DUF6233"/>
    <property type="match status" value="1"/>
</dbReference>
<accession>A0ABW2E0Y5</accession>
<dbReference type="EMBL" id="JBHSYM010000024">
    <property type="protein sequence ID" value="MFC7012442.1"/>
    <property type="molecule type" value="Genomic_DNA"/>
</dbReference>
<dbReference type="RefSeq" id="WP_189880839.1">
    <property type="nucleotide sequence ID" value="NZ_BMWA01000055.1"/>
</dbReference>
<reference evidence="2" key="1">
    <citation type="journal article" date="2019" name="Int. J. Syst. Evol. Microbiol.">
        <title>The Global Catalogue of Microorganisms (GCM) 10K type strain sequencing project: providing services to taxonomists for standard genome sequencing and annotation.</title>
        <authorList>
            <consortium name="The Broad Institute Genomics Platform"/>
            <consortium name="The Broad Institute Genome Sequencing Center for Infectious Disease"/>
            <person name="Wu L."/>
            <person name="Ma J."/>
        </authorList>
    </citation>
    <scope>NUCLEOTIDE SEQUENCE [LARGE SCALE GENOMIC DNA]</scope>
    <source>
        <strain evidence="2">JCM 4855</strain>
    </source>
</reference>
<organism evidence="1 2">
    <name type="scientific">Streptomyces viridiviolaceus</name>
    <dbReference type="NCBI Taxonomy" id="68282"/>
    <lineage>
        <taxon>Bacteria</taxon>
        <taxon>Bacillati</taxon>
        <taxon>Actinomycetota</taxon>
        <taxon>Actinomycetes</taxon>
        <taxon>Kitasatosporales</taxon>
        <taxon>Streptomycetaceae</taxon>
        <taxon>Streptomyces</taxon>
    </lineage>
</organism>
<name>A0ABW2E0Y5_9ACTN</name>
<dbReference type="Proteomes" id="UP001596409">
    <property type="component" value="Unassembled WGS sequence"/>
</dbReference>
<gene>
    <name evidence="1" type="ORF">ACFQMH_12120</name>
</gene>
<proteinExistence type="predicted"/>
<evidence type="ECO:0000313" key="1">
    <source>
        <dbReference type="EMBL" id="MFC7012442.1"/>
    </source>
</evidence>
<evidence type="ECO:0000313" key="2">
    <source>
        <dbReference type="Proteomes" id="UP001596409"/>
    </source>
</evidence>
<protein>
    <submittedName>
        <fullName evidence="1">DUF6233 domain-containing protein</fullName>
    </submittedName>
</protein>
<comment type="caution">
    <text evidence="1">The sequence shown here is derived from an EMBL/GenBank/DDBJ whole genome shotgun (WGS) entry which is preliminary data.</text>
</comment>